<evidence type="ECO:0000313" key="2">
    <source>
        <dbReference type="Proteomes" id="UP000287033"/>
    </source>
</evidence>
<dbReference type="Proteomes" id="UP000287033">
    <property type="component" value="Unassembled WGS sequence"/>
</dbReference>
<feature type="non-terminal residue" evidence="1">
    <location>
        <position position="110"/>
    </location>
</feature>
<name>A0A401U148_CHIPU</name>
<dbReference type="AlphaFoldDB" id="A0A401U148"/>
<keyword evidence="2" id="KW-1185">Reference proteome</keyword>
<organism evidence="1 2">
    <name type="scientific">Chiloscyllium punctatum</name>
    <name type="common">Brownbanded bambooshark</name>
    <name type="synonym">Hemiscyllium punctatum</name>
    <dbReference type="NCBI Taxonomy" id="137246"/>
    <lineage>
        <taxon>Eukaryota</taxon>
        <taxon>Metazoa</taxon>
        <taxon>Chordata</taxon>
        <taxon>Craniata</taxon>
        <taxon>Vertebrata</taxon>
        <taxon>Chondrichthyes</taxon>
        <taxon>Elasmobranchii</taxon>
        <taxon>Galeomorphii</taxon>
        <taxon>Galeoidea</taxon>
        <taxon>Orectolobiformes</taxon>
        <taxon>Hemiscylliidae</taxon>
        <taxon>Chiloscyllium</taxon>
    </lineage>
</organism>
<sequence>MRTERVVNPLMRAFAEQIEIEIAQDRRKAVGVLQLDDVVAESGAELVARRAVRQGAREQAGIMDPRQRCGFAMLADRLDIGGIRQEGAHDVAIPLGVQAEIVERIGVATL</sequence>
<reference evidence="1 2" key="1">
    <citation type="journal article" date="2018" name="Nat. Ecol. Evol.">
        <title>Shark genomes provide insights into elasmobranch evolution and the origin of vertebrates.</title>
        <authorList>
            <person name="Hara Y"/>
            <person name="Yamaguchi K"/>
            <person name="Onimaru K"/>
            <person name="Kadota M"/>
            <person name="Koyanagi M"/>
            <person name="Keeley SD"/>
            <person name="Tatsumi K"/>
            <person name="Tanaka K"/>
            <person name="Motone F"/>
            <person name="Kageyama Y"/>
            <person name="Nozu R"/>
            <person name="Adachi N"/>
            <person name="Nishimura O"/>
            <person name="Nakagawa R"/>
            <person name="Tanegashima C"/>
            <person name="Kiyatake I"/>
            <person name="Matsumoto R"/>
            <person name="Murakumo K"/>
            <person name="Nishida K"/>
            <person name="Terakita A"/>
            <person name="Kuratani S"/>
            <person name="Sato K"/>
            <person name="Hyodo S Kuraku.S."/>
        </authorList>
    </citation>
    <scope>NUCLEOTIDE SEQUENCE [LARGE SCALE GENOMIC DNA]</scope>
</reference>
<dbReference type="EMBL" id="BEZZ01249833">
    <property type="protein sequence ID" value="GCC48612.1"/>
    <property type="molecule type" value="Genomic_DNA"/>
</dbReference>
<gene>
    <name evidence="1" type="ORF">chiPu_0032951</name>
</gene>
<evidence type="ECO:0000313" key="1">
    <source>
        <dbReference type="EMBL" id="GCC48612.1"/>
    </source>
</evidence>
<proteinExistence type="predicted"/>
<comment type="caution">
    <text evidence="1">The sequence shown here is derived from an EMBL/GenBank/DDBJ whole genome shotgun (WGS) entry which is preliminary data.</text>
</comment>
<accession>A0A401U148</accession>
<protein>
    <submittedName>
        <fullName evidence="1">Uncharacterized protein</fullName>
    </submittedName>
</protein>